<feature type="region of interest" description="Disordered" evidence="1">
    <location>
        <begin position="122"/>
        <end position="167"/>
    </location>
</feature>
<accession>A0ABN3GWM4</accession>
<dbReference type="Gene3D" id="1.25.10.10">
    <property type="entry name" value="Leucine-rich Repeat Variant"/>
    <property type="match status" value="1"/>
</dbReference>
<feature type="compositionally biased region" description="Basic and acidic residues" evidence="1">
    <location>
        <begin position="129"/>
        <end position="159"/>
    </location>
</feature>
<dbReference type="Pfam" id="PF01816">
    <property type="entry name" value="LRV"/>
    <property type="match status" value="1"/>
</dbReference>
<evidence type="ECO:0000313" key="2">
    <source>
        <dbReference type="EMBL" id="GAA2363147.1"/>
    </source>
</evidence>
<dbReference type="EMBL" id="BAAARV010000058">
    <property type="protein sequence ID" value="GAA2363147.1"/>
    <property type="molecule type" value="Genomic_DNA"/>
</dbReference>
<evidence type="ECO:0000256" key="1">
    <source>
        <dbReference type="SAM" id="MobiDB-lite"/>
    </source>
</evidence>
<dbReference type="InterPro" id="IPR011989">
    <property type="entry name" value="ARM-like"/>
</dbReference>
<dbReference type="Proteomes" id="UP001501444">
    <property type="component" value="Unassembled WGS sequence"/>
</dbReference>
<gene>
    <name evidence="2" type="ORF">GCM10010170_059790</name>
</gene>
<keyword evidence="3" id="KW-1185">Reference proteome</keyword>
<sequence>MLGYLRVLEARDPATPPDRLRALADDDYRPVRVWTARNFHTPADALERLARDEDDHVRWRATYNLNLPEVAIRWQANGDRKRLGAGYNGWLHDMAHHPGAPVTLRAELLAGGACPQWCRQTEDQGANVDRGDNSRSERNLRTKPPRTIDSHREPGRQQEVRGSSQIR</sequence>
<reference evidence="2 3" key="1">
    <citation type="journal article" date="2019" name="Int. J. Syst. Evol. Microbiol.">
        <title>The Global Catalogue of Microorganisms (GCM) 10K type strain sequencing project: providing services to taxonomists for standard genome sequencing and annotation.</title>
        <authorList>
            <consortium name="The Broad Institute Genomics Platform"/>
            <consortium name="The Broad Institute Genome Sequencing Center for Infectious Disease"/>
            <person name="Wu L."/>
            <person name="Ma J."/>
        </authorList>
    </citation>
    <scope>NUCLEOTIDE SEQUENCE [LARGE SCALE GENOMIC DNA]</scope>
    <source>
        <strain evidence="2 3">JCM 3272</strain>
    </source>
</reference>
<organism evidence="2 3">
    <name type="scientific">Dactylosporangium salmoneum</name>
    <dbReference type="NCBI Taxonomy" id="53361"/>
    <lineage>
        <taxon>Bacteria</taxon>
        <taxon>Bacillati</taxon>
        <taxon>Actinomycetota</taxon>
        <taxon>Actinomycetes</taxon>
        <taxon>Micromonosporales</taxon>
        <taxon>Micromonosporaceae</taxon>
        <taxon>Dactylosporangium</taxon>
    </lineage>
</organism>
<evidence type="ECO:0008006" key="4">
    <source>
        <dbReference type="Google" id="ProtNLM"/>
    </source>
</evidence>
<comment type="caution">
    <text evidence="2">The sequence shown here is derived from an EMBL/GenBank/DDBJ whole genome shotgun (WGS) entry which is preliminary data.</text>
</comment>
<dbReference type="InterPro" id="IPR004830">
    <property type="entry name" value="LRR_variant"/>
</dbReference>
<evidence type="ECO:0000313" key="3">
    <source>
        <dbReference type="Proteomes" id="UP001501444"/>
    </source>
</evidence>
<dbReference type="InterPro" id="IPR016024">
    <property type="entry name" value="ARM-type_fold"/>
</dbReference>
<name>A0ABN3GWM4_9ACTN</name>
<dbReference type="SUPFAM" id="SSF48371">
    <property type="entry name" value="ARM repeat"/>
    <property type="match status" value="1"/>
</dbReference>
<protein>
    <recommendedName>
        <fullName evidence="4">HEAT repeat domain-containing protein</fullName>
    </recommendedName>
</protein>
<proteinExistence type="predicted"/>